<evidence type="ECO:0000313" key="2">
    <source>
        <dbReference type="EMBL" id="CRL59878.1"/>
    </source>
</evidence>
<dbReference type="InterPro" id="IPR054328">
    <property type="entry name" value="SseL-like_C"/>
</dbReference>
<reference evidence="3" key="1">
    <citation type="submission" date="2015-06" db="EMBL/GenBank/DDBJ databases">
        <authorList>
            <person name="Urmite Genomes"/>
        </authorList>
    </citation>
    <scope>NUCLEOTIDE SEQUENCE [LARGE SCALE GENOMIC DNA]</scope>
    <source>
        <strain evidence="3">CSUR P1867</strain>
    </source>
</reference>
<sequence length="368" mass="42313">MVIGLLLFNKLWGFMNITPISFIANQKSINDNEIKNLFDILDIRIFNNDGLSFNIDIAENQINELADSIRNGSSKDLEYLVNIMFHENKEISLYATNQLYLIYSKLNNSIRGDIKEFIKSLYEIKVRDDKEYFKERPLLSAMACGDAIAGQQGKGNNVFISAIDNYLNMKCNDSVLVNSTESVSSSNRYISASELQSWVSFQPYQCDIGHYETILEKIENNKKSNKLKNHVVLVNDNHWVALFTYKDSCFLCDSLSSNKEDNDERHKLLTRLKEKGFNTFNIEDNLQKNVPNGCGLFALNYIDSLQNELNKLNNEKETDLTSTIETVLHNTGKNFLNLSDEEQTTFNHNFRKTLIMDTLFNFVKSSNE</sequence>
<evidence type="ECO:0000259" key="1">
    <source>
        <dbReference type="Pfam" id="PF22102"/>
    </source>
</evidence>
<name>A0A0G4Q241_9GAMM</name>
<gene>
    <name evidence="2" type="primary">sseL</name>
    <name evidence="2" type="ORF">BN1804_00675</name>
</gene>
<protein>
    <submittedName>
        <fullName evidence="2">Deubiquitinase SseL</fullName>
    </submittedName>
</protein>
<dbReference type="Proteomes" id="UP000183920">
    <property type="component" value="Unassembled WGS sequence"/>
</dbReference>
<organism evidence="2 3">
    <name type="scientific">Proteus penneri</name>
    <dbReference type="NCBI Taxonomy" id="102862"/>
    <lineage>
        <taxon>Bacteria</taxon>
        <taxon>Pseudomonadati</taxon>
        <taxon>Pseudomonadota</taxon>
        <taxon>Gammaproteobacteria</taxon>
        <taxon>Enterobacterales</taxon>
        <taxon>Morganellaceae</taxon>
        <taxon>Proteus</taxon>
    </lineage>
</organism>
<feature type="domain" description="SseL-like C-terminal" evidence="1">
    <location>
        <begin position="212"/>
        <end position="352"/>
    </location>
</feature>
<proteinExistence type="predicted"/>
<dbReference type="Pfam" id="PF22102">
    <property type="entry name" value="ElaD-SseL-like_C"/>
    <property type="match status" value="1"/>
</dbReference>
<accession>A0A0G4Q241</accession>
<dbReference type="EMBL" id="CVRY01000001">
    <property type="protein sequence ID" value="CRL59878.1"/>
    <property type="molecule type" value="Genomic_DNA"/>
</dbReference>
<evidence type="ECO:0000313" key="3">
    <source>
        <dbReference type="Proteomes" id="UP000183920"/>
    </source>
</evidence>
<dbReference type="AlphaFoldDB" id="A0A0G4Q241"/>